<evidence type="ECO:0000313" key="1">
    <source>
        <dbReference type="EMBL" id="MCC8361745.1"/>
    </source>
</evidence>
<dbReference type="EMBL" id="JAJGAK010000001">
    <property type="protein sequence ID" value="MCC8361745.1"/>
    <property type="molecule type" value="Genomic_DNA"/>
</dbReference>
<gene>
    <name evidence="1" type="ORF">LK996_01435</name>
</gene>
<keyword evidence="2" id="KW-1185">Reference proteome</keyword>
<accession>A0ABS8JDQ9</accession>
<name>A0ABS8JDQ9_9GAMM</name>
<comment type="caution">
    <text evidence="1">The sequence shown here is derived from an EMBL/GenBank/DDBJ whole genome shotgun (WGS) entry which is preliminary data.</text>
</comment>
<evidence type="ECO:0000313" key="2">
    <source>
        <dbReference type="Proteomes" id="UP001165293"/>
    </source>
</evidence>
<proteinExistence type="predicted"/>
<dbReference type="Pfam" id="PF11697">
    <property type="entry name" value="DUF3293"/>
    <property type="match status" value="1"/>
</dbReference>
<dbReference type="Proteomes" id="UP001165293">
    <property type="component" value="Unassembled WGS sequence"/>
</dbReference>
<reference evidence="1" key="1">
    <citation type="submission" date="2021-10" db="EMBL/GenBank/DDBJ databases">
        <authorList>
            <person name="Lyu M."/>
            <person name="Wang X."/>
            <person name="Meng X."/>
            <person name="Xu K."/>
        </authorList>
    </citation>
    <scope>NUCLEOTIDE SEQUENCE</scope>
    <source>
        <strain evidence="1">A6</strain>
    </source>
</reference>
<sequence>MSLQNDLRIATLLDAYYAAEYRWELDGEWRTLRIGHPAPELEAFFPLSQRFGLLSAWDPQSIPREEAVNRRADEALHTALLSSGLAFRPGFSSAPNRSWREPSWVVMDMPDAEFDRLALRHGQLGTLVWSRGEPVRLRMYANQPLMAKHRDHVEWAPLNLKTRGARLGTPRDVPHD</sequence>
<organism evidence="1 2">
    <name type="scientific">Noviluteimonas lactosilytica</name>
    <dbReference type="NCBI Taxonomy" id="2888523"/>
    <lineage>
        <taxon>Bacteria</taxon>
        <taxon>Pseudomonadati</taxon>
        <taxon>Pseudomonadota</taxon>
        <taxon>Gammaproteobacteria</taxon>
        <taxon>Lysobacterales</taxon>
        <taxon>Lysobacteraceae</taxon>
        <taxon>Noviluteimonas</taxon>
    </lineage>
</organism>
<dbReference type="RefSeq" id="WP_230525395.1">
    <property type="nucleotide sequence ID" value="NZ_JAJGAK010000001.1"/>
</dbReference>
<dbReference type="InterPro" id="IPR021710">
    <property type="entry name" value="DUF3293"/>
</dbReference>
<protein>
    <submittedName>
        <fullName evidence="1">DUF3293 domain-containing protein</fullName>
    </submittedName>
</protein>